<dbReference type="FunCoup" id="G5BW02">
    <property type="interactions" value="69"/>
</dbReference>
<feature type="non-terminal residue" evidence="19">
    <location>
        <position position="1"/>
    </location>
</feature>
<keyword evidence="8" id="KW-0256">Endoplasmic reticulum</keyword>
<dbReference type="GO" id="GO:0005789">
    <property type="term" value="C:endoplasmic reticulum membrane"/>
    <property type="evidence" value="ECO:0007669"/>
    <property type="project" value="UniProtKB-SubCell"/>
</dbReference>
<evidence type="ECO:0000256" key="6">
    <source>
        <dbReference type="ARBA" id="ARBA00022692"/>
    </source>
</evidence>
<dbReference type="STRING" id="10181.G5BW02"/>
<keyword evidence="6 18" id="KW-0812">Transmembrane</keyword>
<dbReference type="InterPro" id="IPR012506">
    <property type="entry name" value="TMEM86B-like"/>
</dbReference>
<name>G5BW02_HETGA</name>
<evidence type="ECO:0000256" key="16">
    <source>
        <dbReference type="ARBA" id="ARBA00049458"/>
    </source>
</evidence>
<evidence type="ECO:0000256" key="18">
    <source>
        <dbReference type="SAM" id="Phobius"/>
    </source>
</evidence>
<dbReference type="PANTHER" id="PTHR31885:SF7">
    <property type="entry name" value="LYSOPLASMALOGENASE"/>
    <property type="match status" value="1"/>
</dbReference>
<feature type="transmembrane region" description="Helical" evidence="18">
    <location>
        <begin position="7"/>
        <end position="25"/>
    </location>
</feature>
<dbReference type="GO" id="GO:0006629">
    <property type="term" value="P:lipid metabolic process"/>
    <property type="evidence" value="ECO:0007669"/>
    <property type="project" value="UniProtKB-KW"/>
</dbReference>
<dbReference type="AlphaFoldDB" id="G5BW02"/>
<evidence type="ECO:0000313" key="19">
    <source>
        <dbReference type="EMBL" id="EHB13463.1"/>
    </source>
</evidence>
<protein>
    <recommendedName>
        <fullName evidence="14">Lysoplasmalogenase TMEM86B</fullName>
        <ecNumber evidence="12">3.3.2.2</ecNumber>
    </recommendedName>
    <alternativeName>
        <fullName evidence="15">Transmembrane protein 86B</fullName>
    </alternativeName>
</protein>
<dbReference type="InParanoid" id="G5BW02"/>
<evidence type="ECO:0000256" key="12">
    <source>
        <dbReference type="ARBA" id="ARBA00035673"/>
    </source>
</evidence>
<evidence type="ECO:0000256" key="9">
    <source>
        <dbReference type="ARBA" id="ARBA00022989"/>
    </source>
</evidence>
<dbReference type="PANTHER" id="PTHR31885">
    <property type="entry name" value="GH04784P"/>
    <property type="match status" value="1"/>
</dbReference>
<evidence type="ECO:0000256" key="11">
    <source>
        <dbReference type="ARBA" id="ARBA00023136"/>
    </source>
</evidence>
<comment type="subunit">
    <text evidence="4">Homodimer.</text>
</comment>
<reference evidence="19 20" key="1">
    <citation type="journal article" date="2011" name="Nature">
        <title>Genome sequencing reveals insights into physiology and longevity of the naked mole rat.</title>
        <authorList>
            <person name="Kim E.B."/>
            <person name="Fang X."/>
            <person name="Fushan A.A."/>
            <person name="Huang Z."/>
            <person name="Lobanov A.V."/>
            <person name="Han L."/>
            <person name="Marino S.M."/>
            <person name="Sun X."/>
            <person name="Turanov A.A."/>
            <person name="Yang P."/>
            <person name="Yim S.H."/>
            <person name="Zhao X."/>
            <person name="Kasaikina M.V."/>
            <person name="Stoletzki N."/>
            <person name="Peng C."/>
            <person name="Polak P."/>
            <person name="Xiong Z."/>
            <person name="Kiezun A."/>
            <person name="Zhu Y."/>
            <person name="Chen Y."/>
            <person name="Kryukov G.V."/>
            <person name="Zhang Q."/>
            <person name="Peshkin L."/>
            <person name="Yang L."/>
            <person name="Bronson R.T."/>
            <person name="Buffenstein R."/>
            <person name="Wang B."/>
            <person name="Han C."/>
            <person name="Li Q."/>
            <person name="Chen L."/>
            <person name="Zhao W."/>
            <person name="Sunyaev S.R."/>
            <person name="Park T.J."/>
            <person name="Zhang G."/>
            <person name="Wang J."/>
            <person name="Gladyshev V.N."/>
        </authorList>
    </citation>
    <scope>NUCLEOTIDE SEQUENCE [LARGE SCALE GENOMIC DNA]</scope>
</reference>
<accession>G5BW02</accession>
<evidence type="ECO:0000256" key="4">
    <source>
        <dbReference type="ARBA" id="ARBA00011738"/>
    </source>
</evidence>
<gene>
    <name evidence="19" type="ORF">GW7_11653</name>
</gene>
<evidence type="ECO:0000256" key="5">
    <source>
        <dbReference type="ARBA" id="ARBA00022490"/>
    </source>
</evidence>
<evidence type="ECO:0000256" key="1">
    <source>
        <dbReference type="ARBA" id="ARBA00004477"/>
    </source>
</evidence>
<dbReference type="EMBL" id="JH172115">
    <property type="protein sequence ID" value="EHB13463.1"/>
    <property type="molecule type" value="Genomic_DNA"/>
</dbReference>
<sequence length="190" mass="20325">QHPRACRWLSPFLLACSVYFLLWTPELRPSWAAALLKGLPVLCLVLLLGAVPALRGHARLLQGTLLCSAVGDTCLVWPETFLHGWLAPGHPSLGLGRPLAAATYLSVLLPHLQPAMARPMAAYALLLAAVLWRGLARGGSASLGALLFAVSDAVLAWDAFVQPLPHSHLVTMATYYAVQALITLSVLRSP</sequence>
<keyword evidence="5" id="KW-0963">Cytoplasm</keyword>
<feature type="non-terminal residue" evidence="19">
    <location>
        <position position="190"/>
    </location>
</feature>
<evidence type="ECO:0000256" key="13">
    <source>
        <dbReference type="ARBA" id="ARBA00037660"/>
    </source>
</evidence>
<keyword evidence="10" id="KW-0443">Lipid metabolism</keyword>
<evidence type="ECO:0000256" key="2">
    <source>
        <dbReference type="ARBA" id="ARBA00004496"/>
    </source>
</evidence>
<evidence type="ECO:0000256" key="15">
    <source>
        <dbReference type="ARBA" id="ARBA00042674"/>
    </source>
</evidence>
<keyword evidence="9 18" id="KW-1133">Transmembrane helix</keyword>
<evidence type="ECO:0000256" key="8">
    <source>
        <dbReference type="ARBA" id="ARBA00022824"/>
    </source>
</evidence>
<evidence type="ECO:0000313" key="20">
    <source>
        <dbReference type="Proteomes" id="UP000006813"/>
    </source>
</evidence>
<evidence type="ECO:0000256" key="7">
    <source>
        <dbReference type="ARBA" id="ARBA00022801"/>
    </source>
</evidence>
<dbReference type="Proteomes" id="UP000006813">
    <property type="component" value="Unassembled WGS sequence"/>
</dbReference>
<comment type="similarity">
    <text evidence="3">Belongs to the TMEM86 family.</text>
</comment>
<dbReference type="GO" id="GO:0047408">
    <property type="term" value="F:alkenylglycerophosphocholine hydrolase activity"/>
    <property type="evidence" value="ECO:0007669"/>
    <property type="project" value="UniProtKB-EC"/>
</dbReference>
<comment type="catalytic activity">
    <reaction evidence="16">
        <text>a 1-O-(1Z-alkenyl)-sn-glycero-3-phosphoethanolamine + H2O = a 2,3-saturated aldehyde + sn-glycero-3-phosphoethanolamine</text>
        <dbReference type="Rhea" id="RHEA:16905"/>
        <dbReference type="ChEBI" id="CHEBI:15377"/>
        <dbReference type="ChEBI" id="CHEBI:73359"/>
        <dbReference type="ChEBI" id="CHEBI:77288"/>
        <dbReference type="ChEBI" id="CHEBI:143890"/>
        <dbReference type="EC" id="3.3.2.2"/>
    </reaction>
</comment>
<dbReference type="EC" id="3.3.2.2" evidence="12"/>
<evidence type="ECO:0000256" key="14">
    <source>
        <dbReference type="ARBA" id="ARBA00039876"/>
    </source>
</evidence>
<dbReference type="Pfam" id="PF07947">
    <property type="entry name" value="YhhN"/>
    <property type="match status" value="2"/>
</dbReference>
<evidence type="ECO:0000256" key="17">
    <source>
        <dbReference type="ARBA" id="ARBA00049560"/>
    </source>
</evidence>
<comment type="subcellular location">
    <subcellularLocation>
        <location evidence="2">Cytoplasm</location>
    </subcellularLocation>
    <subcellularLocation>
        <location evidence="1">Endoplasmic reticulum membrane</location>
        <topology evidence="1">Multi-pass membrane protein</topology>
    </subcellularLocation>
</comment>
<feature type="transmembrane region" description="Helical" evidence="18">
    <location>
        <begin position="31"/>
        <end position="53"/>
    </location>
</feature>
<comment type="catalytic activity">
    <reaction evidence="17">
        <text>a 1-O-(1Z-alkenyl)-sn-glycero-3-phosphocholine + H2O = a 2,3-saturated aldehyde + sn-glycerol 3-phosphocholine</text>
        <dbReference type="Rhea" id="RHEA:22544"/>
        <dbReference type="ChEBI" id="CHEBI:15377"/>
        <dbReference type="ChEBI" id="CHEBI:16870"/>
        <dbReference type="ChEBI" id="CHEBI:73359"/>
        <dbReference type="ChEBI" id="CHEBI:77287"/>
        <dbReference type="EC" id="3.3.2.2"/>
    </reaction>
</comment>
<proteinExistence type="inferred from homology"/>
<evidence type="ECO:0000256" key="10">
    <source>
        <dbReference type="ARBA" id="ARBA00023098"/>
    </source>
</evidence>
<keyword evidence="11 18" id="KW-0472">Membrane</keyword>
<comment type="function">
    <text evidence="13">Catalyzes the hydrolysis of the vinyl ether bond of choline or ethanolamine lysoplasmalogens, forming fatty aldehyde and glycerophosphocholine or glycerophosphoethanolamine, respectively and is specific for the sn-2-deacylated (lyso) form of plasmalogen.</text>
</comment>
<keyword evidence="7" id="KW-0378">Hydrolase</keyword>
<evidence type="ECO:0000256" key="3">
    <source>
        <dbReference type="ARBA" id="ARBA00007375"/>
    </source>
</evidence>
<organism evidence="19 20">
    <name type="scientific">Heterocephalus glaber</name>
    <name type="common">Naked mole rat</name>
    <dbReference type="NCBI Taxonomy" id="10181"/>
    <lineage>
        <taxon>Eukaryota</taxon>
        <taxon>Metazoa</taxon>
        <taxon>Chordata</taxon>
        <taxon>Craniata</taxon>
        <taxon>Vertebrata</taxon>
        <taxon>Euteleostomi</taxon>
        <taxon>Mammalia</taxon>
        <taxon>Eutheria</taxon>
        <taxon>Euarchontoglires</taxon>
        <taxon>Glires</taxon>
        <taxon>Rodentia</taxon>
        <taxon>Hystricomorpha</taxon>
        <taxon>Bathyergidae</taxon>
        <taxon>Heterocephalus</taxon>
    </lineage>
</organism>